<accession>A0A9X4LDZ7</accession>
<dbReference type="SUPFAM" id="SSF49764">
    <property type="entry name" value="HSP20-like chaperones"/>
    <property type="match status" value="1"/>
</dbReference>
<dbReference type="Gene3D" id="2.60.40.790">
    <property type="match status" value="1"/>
</dbReference>
<evidence type="ECO:0000259" key="3">
    <source>
        <dbReference type="PROSITE" id="PS01031"/>
    </source>
</evidence>
<dbReference type="Proteomes" id="UP001152766">
    <property type="component" value="Unassembled WGS sequence"/>
</dbReference>
<evidence type="ECO:0000313" key="5">
    <source>
        <dbReference type="Proteomes" id="UP001152766"/>
    </source>
</evidence>
<name>A0A9X4LDZ7_9BURK</name>
<dbReference type="InterPro" id="IPR002068">
    <property type="entry name" value="A-crystallin/Hsp20_dom"/>
</dbReference>
<evidence type="ECO:0000256" key="2">
    <source>
        <dbReference type="RuleBase" id="RU003616"/>
    </source>
</evidence>
<dbReference type="PROSITE" id="PS01031">
    <property type="entry name" value="SHSP"/>
    <property type="match status" value="1"/>
</dbReference>
<dbReference type="RefSeq" id="WP_268150411.1">
    <property type="nucleotide sequence ID" value="NZ_JAPPUW010000009.1"/>
</dbReference>
<dbReference type="PANTHER" id="PTHR11527">
    <property type="entry name" value="HEAT-SHOCK PROTEIN 20 FAMILY MEMBER"/>
    <property type="match status" value="1"/>
</dbReference>
<dbReference type="AlphaFoldDB" id="A0A9X4LDZ7"/>
<comment type="caution">
    <text evidence="4">The sequence shown here is derived from an EMBL/GenBank/DDBJ whole genome shotgun (WGS) entry which is preliminary data.</text>
</comment>
<organism evidence="4 5">
    <name type="scientific">Pelomonas aquatica</name>
    <dbReference type="NCBI Taxonomy" id="431058"/>
    <lineage>
        <taxon>Bacteria</taxon>
        <taxon>Pseudomonadati</taxon>
        <taxon>Pseudomonadota</taxon>
        <taxon>Betaproteobacteria</taxon>
        <taxon>Burkholderiales</taxon>
        <taxon>Sphaerotilaceae</taxon>
        <taxon>Roseateles</taxon>
    </lineage>
</organism>
<protein>
    <submittedName>
        <fullName evidence="4">Hsp20/alpha crystallin family protein</fullName>
    </submittedName>
</protein>
<dbReference type="EMBL" id="SGUG01000001">
    <property type="protein sequence ID" value="MDG0861024.1"/>
    <property type="molecule type" value="Genomic_DNA"/>
</dbReference>
<keyword evidence="5" id="KW-1185">Reference proteome</keyword>
<feature type="domain" description="SHSP" evidence="3">
    <location>
        <begin position="19"/>
        <end position="131"/>
    </location>
</feature>
<dbReference type="CDD" id="cd06464">
    <property type="entry name" value="ACD_sHsps-like"/>
    <property type="match status" value="1"/>
</dbReference>
<dbReference type="InterPro" id="IPR031107">
    <property type="entry name" value="Small_HSP"/>
</dbReference>
<evidence type="ECO:0000256" key="1">
    <source>
        <dbReference type="PROSITE-ProRule" id="PRU00285"/>
    </source>
</evidence>
<evidence type="ECO:0000313" key="4">
    <source>
        <dbReference type="EMBL" id="MDG0861024.1"/>
    </source>
</evidence>
<dbReference type="Pfam" id="PF00011">
    <property type="entry name" value="HSP20"/>
    <property type="match status" value="1"/>
</dbReference>
<gene>
    <name evidence="4" type="ORF">EXJ73_00855</name>
</gene>
<dbReference type="InterPro" id="IPR008978">
    <property type="entry name" value="HSP20-like_chaperone"/>
</dbReference>
<reference evidence="4" key="1">
    <citation type="submission" date="2019-02" db="EMBL/GenBank/DDBJ databases">
        <title>Draft genome of the type strain Pelomonas aquatica CCUG 52575T.</title>
        <authorList>
            <person name="Gomila M."/>
            <person name="Lalucat J."/>
        </authorList>
    </citation>
    <scope>NUCLEOTIDE SEQUENCE</scope>
    <source>
        <strain evidence="4">CCUG 52575</strain>
    </source>
</reference>
<comment type="similarity">
    <text evidence="1 2">Belongs to the small heat shock protein (HSP20) family.</text>
</comment>
<proteinExistence type="inferred from homology"/>
<sequence length="131" mass="14489">MFYLTHPRHVARVLRQFDADSDAARTPALDVSEDDKGYHVTVDMPGVAKEAVKVRVEGRRVHIETAAEEAAAPTDGSRLLYRERRAARYARSFSLPVEIDPGQSQARFENGVLTLDLGKRVADNGGQLTVN</sequence>